<dbReference type="RefSeq" id="WP_315879020.1">
    <property type="nucleotide sequence ID" value="NZ_JAWCTQ010000021.1"/>
</dbReference>
<dbReference type="EMBL" id="JAWCTQ010000021">
    <property type="protein sequence ID" value="MDT9683961.1"/>
    <property type="molecule type" value="Genomic_DNA"/>
</dbReference>
<feature type="region of interest" description="Disordered" evidence="1">
    <location>
        <begin position="1"/>
        <end position="25"/>
    </location>
</feature>
<sequence>MDGTKDTDGAKDTDGLHGAGDPADRVPAYRQIRVATPEQPVAALADTEAWLARDAYPRLMSAGAPLFGVVRERAGGGWEVLGSFLDQAPQEARDAMGSEFRRSAQEAREAGDEDAYAACMSAAERMEWEALDELTVVGVRHRIARAECFIRSGPDGPEPPRPSDPDPALPGRSHEGPRPTEGYVLDPIRPTGMSEGVLKVDLLALVRKAGTVPEDVRADSLRAAETHPGGVLLPPLFMTAEYERGLWRPGSVGGDSPQRARDHLAFRLRVMIPWEERLTPEARAPYLTAAERFEAHPADELEVEGRRFRIVRVERLVRFGPDGPEGPRPSDPDPQPPVMVQEQRLRAQGLLPDDEDEDAPIELDEDTQRLADLFHEEEARIRASRER</sequence>
<feature type="compositionally biased region" description="Basic and acidic residues" evidence="1">
    <location>
        <begin position="1"/>
        <end position="15"/>
    </location>
</feature>
<keyword evidence="3" id="KW-1185">Reference proteome</keyword>
<feature type="compositionally biased region" description="Pro residues" evidence="1">
    <location>
        <begin position="156"/>
        <end position="168"/>
    </location>
</feature>
<reference evidence="2 3" key="1">
    <citation type="submission" date="2023-09" db="EMBL/GenBank/DDBJ databases">
        <title>Streptomyces sp. nov.: A antagonism against Alternaria gaisen Producing Streptochlin, Isolated from Tamarix root soil.</title>
        <authorList>
            <person name="Chen Y."/>
        </authorList>
    </citation>
    <scope>NUCLEOTIDE SEQUENCE [LARGE SCALE GENOMIC DNA]</scope>
    <source>
        <strain evidence="2 3">TRM76323</strain>
    </source>
</reference>
<dbReference type="Proteomes" id="UP001250181">
    <property type="component" value="Unassembled WGS sequence"/>
</dbReference>
<proteinExistence type="predicted"/>
<protein>
    <submittedName>
        <fullName evidence="2">DUF5954 family protein</fullName>
    </submittedName>
</protein>
<evidence type="ECO:0000313" key="3">
    <source>
        <dbReference type="Proteomes" id="UP001250181"/>
    </source>
</evidence>
<accession>A0ABU3QMH4</accession>
<feature type="compositionally biased region" description="Pro residues" evidence="1">
    <location>
        <begin position="324"/>
        <end position="337"/>
    </location>
</feature>
<comment type="caution">
    <text evidence="2">The sequence shown here is derived from an EMBL/GenBank/DDBJ whole genome shotgun (WGS) entry which is preliminary data.</text>
</comment>
<feature type="region of interest" description="Disordered" evidence="1">
    <location>
        <begin position="150"/>
        <end position="184"/>
    </location>
</feature>
<dbReference type="InterPro" id="IPR045998">
    <property type="entry name" value="DUF5954"/>
</dbReference>
<organism evidence="2 3">
    <name type="scientific">Streptomyces tamarix</name>
    <dbReference type="NCBI Taxonomy" id="3078565"/>
    <lineage>
        <taxon>Bacteria</taxon>
        <taxon>Bacillati</taxon>
        <taxon>Actinomycetota</taxon>
        <taxon>Actinomycetes</taxon>
        <taxon>Kitasatosporales</taxon>
        <taxon>Streptomycetaceae</taxon>
        <taxon>Streptomyces</taxon>
    </lineage>
</organism>
<gene>
    <name evidence="2" type="ORF">RND61_18115</name>
</gene>
<dbReference type="Pfam" id="PF19379">
    <property type="entry name" value="DUF5954"/>
    <property type="match status" value="1"/>
</dbReference>
<evidence type="ECO:0000313" key="2">
    <source>
        <dbReference type="EMBL" id="MDT9683961.1"/>
    </source>
</evidence>
<feature type="region of interest" description="Disordered" evidence="1">
    <location>
        <begin position="319"/>
        <end position="359"/>
    </location>
</feature>
<evidence type="ECO:0000256" key="1">
    <source>
        <dbReference type="SAM" id="MobiDB-lite"/>
    </source>
</evidence>
<name>A0ABU3QMH4_9ACTN</name>